<keyword evidence="1" id="KW-0732">Signal</keyword>
<dbReference type="AlphaFoldDB" id="A0A9Q3W2K4"/>
<reference evidence="2" key="1">
    <citation type="submission" date="2022-01" db="EMBL/GenBank/DDBJ databases">
        <authorList>
            <person name="Karlyshev A.V."/>
            <person name="Jaspars M."/>
        </authorList>
    </citation>
    <scope>NUCLEOTIDE SEQUENCE</scope>
    <source>
        <strain evidence="2">AGSA3-2</strain>
    </source>
</reference>
<feature type="signal peptide" evidence="1">
    <location>
        <begin position="1"/>
        <end position="22"/>
    </location>
</feature>
<evidence type="ECO:0000313" key="3">
    <source>
        <dbReference type="Proteomes" id="UP001107961"/>
    </source>
</evidence>
<dbReference type="Gene3D" id="3.40.190.170">
    <property type="entry name" value="Bacterial extracellular solute-binding protein, family 7"/>
    <property type="match status" value="1"/>
</dbReference>
<keyword evidence="3" id="KW-1185">Reference proteome</keyword>
<dbReference type="InterPro" id="IPR045758">
    <property type="entry name" value="AdeT1/2"/>
</dbReference>
<dbReference type="RefSeq" id="WP_080531216.1">
    <property type="nucleotide sequence ID" value="NZ_CBDDTQ010000005.1"/>
</dbReference>
<protein>
    <submittedName>
        <fullName evidence="2">DUF6091 family protein</fullName>
    </submittedName>
</protein>
<gene>
    <name evidence="2" type="ORF">LZG35_04170</name>
</gene>
<dbReference type="InterPro" id="IPR038404">
    <property type="entry name" value="TRAP_DctP_sf"/>
</dbReference>
<evidence type="ECO:0000313" key="2">
    <source>
        <dbReference type="EMBL" id="MCE7507819.1"/>
    </source>
</evidence>
<dbReference type="EMBL" id="JAJVKT010000004">
    <property type="protein sequence ID" value="MCE7507819.1"/>
    <property type="molecule type" value="Genomic_DNA"/>
</dbReference>
<dbReference type="Pfam" id="PF19582">
    <property type="entry name" value="AdeT1_2"/>
    <property type="match status" value="1"/>
</dbReference>
<name>A0A9Q3W2K4_9GAMM</name>
<dbReference type="KEGG" id="axe:P40_13945"/>
<sequence>MIRSLRVVLALCATLTASLAQAADPIERRICVFDLAGNVGPVMTAMKDWQTAALQWGLKAKLVAYTNEAIAAEDLKAGVCDASLITGLRGRQFNQYSGTIDSIGSLPTMDHMKVLLQVLSDPRSAKPMTSGDYEVLGVAPAGAAYIFVNDREINSLAKAAGKKVAVLEFDETQAIMVAQVGATPVSSDITNFSTKFNNGVVDVIAAPLIAYEILELYKGLSPDGGIIDYPLMQLSIQLIGNKARFPEEMAQKSREYFYNTLDRVIEQLDREAEAVNKKWWVQIPDADKQEYEVMMQEARAQLQQQGFYNADMLNLQKRIRCKLNPSRAECT</sequence>
<feature type="chain" id="PRO_5040265269" evidence="1">
    <location>
        <begin position="23"/>
        <end position="331"/>
    </location>
</feature>
<organism evidence="2 3">
    <name type="scientific">Alloalcanivorax xenomutans</name>
    <dbReference type="NCBI Taxonomy" id="1094342"/>
    <lineage>
        <taxon>Bacteria</taxon>
        <taxon>Pseudomonadati</taxon>
        <taxon>Pseudomonadota</taxon>
        <taxon>Gammaproteobacteria</taxon>
        <taxon>Oceanospirillales</taxon>
        <taxon>Alcanivoracaceae</taxon>
        <taxon>Alloalcanivorax</taxon>
    </lineage>
</organism>
<dbReference type="Proteomes" id="UP001107961">
    <property type="component" value="Unassembled WGS sequence"/>
</dbReference>
<evidence type="ECO:0000256" key="1">
    <source>
        <dbReference type="SAM" id="SignalP"/>
    </source>
</evidence>
<comment type="caution">
    <text evidence="2">The sequence shown here is derived from an EMBL/GenBank/DDBJ whole genome shotgun (WGS) entry which is preliminary data.</text>
</comment>
<proteinExistence type="predicted"/>
<accession>A0A9Q3W2K4</accession>